<keyword evidence="9" id="KW-1185">Reference proteome</keyword>
<dbReference type="Gene3D" id="3.40.1010.10">
    <property type="entry name" value="Cobalt-precorrin-4 Transmethylase, Domain 1"/>
    <property type="match status" value="1"/>
</dbReference>
<evidence type="ECO:0000313" key="10">
    <source>
        <dbReference type="Proteomes" id="UP000190130"/>
    </source>
</evidence>
<dbReference type="GO" id="GO:0030789">
    <property type="term" value="F:precorrin-3B C17-methyltransferase activity"/>
    <property type="evidence" value="ECO:0007669"/>
    <property type="project" value="UniProtKB-EC"/>
</dbReference>
<keyword evidence="2" id="KW-0169">Cobalamin biosynthesis</keyword>
<dbReference type="RefSeq" id="WP_055729249.1">
    <property type="nucleotide sequence ID" value="NZ_FUYX01000006.1"/>
</dbReference>
<proteinExistence type="predicted"/>
<feature type="domain" description="Tetrapyrrole methylase" evidence="6">
    <location>
        <begin position="4"/>
        <end position="213"/>
    </location>
</feature>
<keyword evidence="3 7" id="KW-0489">Methyltransferase</keyword>
<gene>
    <name evidence="7" type="ORF">ARD30_17685</name>
    <name evidence="8" type="ORF">SAMN05660750_02557</name>
</gene>
<dbReference type="EMBL" id="FUYX01000006">
    <property type="protein sequence ID" value="SKB83835.1"/>
    <property type="molecule type" value="Genomic_DNA"/>
</dbReference>
<organism evidence="7 9">
    <name type="scientific">Bosea thiooxidans</name>
    <dbReference type="NCBI Taxonomy" id="53254"/>
    <lineage>
        <taxon>Bacteria</taxon>
        <taxon>Pseudomonadati</taxon>
        <taxon>Pseudomonadota</taxon>
        <taxon>Alphaproteobacteria</taxon>
        <taxon>Hyphomicrobiales</taxon>
        <taxon>Boseaceae</taxon>
        <taxon>Bosea</taxon>
    </lineage>
</organism>
<keyword evidence="5" id="KW-0949">S-adenosyl-L-methionine</keyword>
<dbReference type="InterPro" id="IPR014777">
    <property type="entry name" value="4pyrrole_Mease_sub1"/>
</dbReference>
<sequence length="263" mass="27408">MTGTLTIVGLGPGTPEWITPAAQAAVDVATDIVGYGPYVDRVPERDGRTKHASDNRVEVERASHALRLAAQGRKVAVVSGGDPGVFAMAAAVFEALEAGPTEWLAIPIAVEPGITAMLAAAARAGAPLGGDFCAISLSDNLKPWEVVTRRLEAALAADFVICLYNPISKARPWQLGAALELAVKQREAATPVLFARAIGRPDENLRVLTLAEAVAAAGTADMATLVMIGASNTRLVAREGGRPYVYTPRSVTKSPCATSQGRT</sequence>
<dbReference type="InterPro" id="IPR035996">
    <property type="entry name" value="4pyrrol_Methylase_sf"/>
</dbReference>
<evidence type="ECO:0000256" key="2">
    <source>
        <dbReference type="ARBA" id="ARBA00022573"/>
    </source>
</evidence>
<evidence type="ECO:0000313" key="9">
    <source>
        <dbReference type="Proteomes" id="UP000051562"/>
    </source>
</evidence>
<dbReference type="EC" id="2.1.1.131" evidence="7"/>
<dbReference type="InterPro" id="IPR006363">
    <property type="entry name" value="Cbl_synth_CobJ/CibH_dom"/>
</dbReference>
<dbReference type="PANTHER" id="PTHR47036:SF1">
    <property type="entry name" value="COBALT-FACTOR III C(17)-METHYLTRANSFERASE-RELATED"/>
    <property type="match status" value="1"/>
</dbReference>
<comment type="pathway">
    <text evidence="1">Cofactor biosynthesis; adenosylcobalamin biosynthesis.</text>
</comment>
<dbReference type="CDD" id="cd11646">
    <property type="entry name" value="Precorrin_3B_C17_MT"/>
    <property type="match status" value="1"/>
</dbReference>
<evidence type="ECO:0000256" key="4">
    <source>
        <dbReference type="ARBA" id="ARBA00022679"/>
    </source>
</evidence>
<dbReference type="InterPro" id="IPR000878">
    <property type="entry name" value="4pyrrol_Mease"/>
</dbReference>
<evidence type="ECO:0000313" key="8">
    <source>
        <dbReference type="EMBL" id="SKB83835.1"/>
    </source>
</evidence>
<dbReference type="InterPro" id="IPR051810">
    <property type="entry name" value="Precorrin_MeTrfase"/>
</dbReference>
<dbReference type="Proteomes" id="UP000051562">
    <property type="component" value="Unassembled WGS sequence"/>
</dbReference>
<evidence type="ECO:0000259" key="6">
    <source>
        <dbReference type="Pfam" id="PF00590"/>
    </source>
</evidence>
<dbReference type="UniPathway" id="UPA00148"/>
<dbReference type="NCBIfam" id="TIGR01466">
    <property type="entry name" value="cobJ_cbiH"/>
    <property type="match status" value="1"/>
</dbReference>
<dbReference type="STRING" id="53254.SAMN05660750_02557"/>
<dbReference type="Gene3D" id="3.30.950.10">
    <property type="entry name" value="Methyltransferase, Cobalt-precorrin-4 Transmethylase, Domain 2"/>
    <property type="match status" value="1"/>
</dbReference>
<evidence type="ECO:0000313" key="7">
    <source>
        <dbReference type="EMBL" id="KQK29418.1"/>
    </source>
</evidence>
<evidence type="ECO:0000256" key="3">
    <source>
        <dbReference type="ARBA" id="ARBA00022603"/>
    </source>
</evidence>
<evidence type="ECO:0000256" key="1">
    <source>
        <dbReference type="ARBA" id="ARBA00004953"/>
    </source>
</evidence>
<dbReference type="AlphaFoldDB" id="A0A0Q3SVL8"/>
<accession>A0A0Q3SVL8</accession>
<protein>
    <submittedName>
        <fullName evidence="7">Precorrin-3B C17-methyltransferase</fullName>
        <ecNumber evidence="7">2.1.1.131</ecNumber>
    </submittedName>
</protein>
<dbReference type="PANTHER" id="PTHR47036">
    <property type="entry name" value="COBALT-FACTOR III C(17)-METHYLTRANSFERASE-RELATED"/>
    <property type="match status" value="1"/>
</dbReference>
<evidence type="ECO:0000256" key="5">
    <source>
        <dbReference type="ARBA" id="ARBA00022691"/>
    </source>
</evidence>
<dbReference type="EMBL" id="LMAR01000049">
    <property type="protein sequence ID" value="KQK29418.1"/>
    <property type="molecule type" value="Genomic_DNA"/>
</dbReference>
<dbReference type="SUPFAM" id="SSF53790">
    <property type="entry name" value="Tetrapyrrole methylase"/>
    <property type="match status" value="1"/>
</dbReference>
<dbReference type="OrthoDB" id="9772960at2"/>
<dbReference type="InterPro" id="IPR014776">
    <property type="entry name" value="4pyrrole_Mease_sub2"/>
</dbReference>
<dbReference type="Pfam" id="PF00590">
    <property type="entry name" value="TP_methylase"/>
    <property type="match status" value="1"/>
</dbReference>
<keyword evidence="4 7" id="KW-0808">Transferase</keyword>
<name>A0A0Q3SVL8_9HYPH</name>
<dbReference type="GO" id="GO:0009236">
    <property type="term" value="P:cobalamin biosynthetic process"/>
    <property type="evidence" value="ECO:0007669"/>
    <property type="project" value="UniProtKB-UniPathway"/>
</dbReference>
<dbReference type="GO" id="GO:0032259">
    <property type="term" value="P:methylation"/>
    <property type="evidence" value="ECO:0007669"/>
    <property type="project" value="UniProtKB-KW"/>
</dbReference>
<dbReference type="Proteomes" id="UP000190130">
    <property type="component" value="Unassembled WGS sequence"/>
</dbReference>
<reference evidence="7 9" key="1">
    <citation type="submission" date="2015-10" db="EMBL/GenBank/DDBJ databases">
        <title>Draft genome of Bosea thiooxidans.</title>
        <authorList>
            <person name="Wang X."/>
        </authorList>
    </citation>
    <scope>NUCLEOTIDE SEQUENCE [LARGE SCALE GENOMIC DNA]</scope>
    <source>
        <strain evidence="7 9">CGMCC 9174</strain>
    </source>
</reference>
<reference evidence="8 10" key="2">
    <citation type="submission" date="2017-02" db="EMBL/GenBank/DDBJ databases">
        <authorList>
            <person name="Peterson S.W."/>
        </authorList>
    </citation>
    <scope>NUCLEOTIDE SEQUENCE [LARGE SCALE GENOMIC DNA]</scope>
    <source>
        <strain evidence="8 10">DSM 9653</strain>
    </source>
</reference>